<keyword evidence="3" id="KW-1185">Reference proteome</keyword>
<proteinExistence type="predicted"/>
<dbReference type="PANTHER" id="PTHR33157">
    <property type="entry name" value="AUTONOMOUS TRANSPOSABLE ELEMENT EN-1 MOSAIC PROTEIN-RELATED"/>
    <property type="match status" value="1"/>
</dbReference>
<feature type="compositionally biased region" description="Polar residues" evidence="1">
    <location>
        <begin position="344"/>
        <end position="356"/>
    </location>
</feature>
<dbReference type="EMBL" id="CAJGYO010000010">
    <property type="protein sequence ID" value="CAD6256532.1"/>
    <property type="molecule type" value="Genomic_DNA"/>
</dbReference>
<feature type="compositionally biased region" description="Polar residues" evidence="1">
    <location>
        <begin position="15"/>
        <end position="39"/>
    </location>
</feature>
<name>A0A811QKC3_9POAL</name>
<evidence type="ECO:0000256" key="1">
    <source>
        <dbReference type="SAM" id="MobiDB-lite"/>
    </source>
</evidence>
<dbReference type="OrthoDB" id="706848at2759"/>
<feature type="region of interest" description="Disordered" evidence="1">
    <location>
        <begin position="306"/>
        <end position="356"/>
    </location>
</feature>
<dbReference type="InterPro" id="IPR039266">
    <property type="entry name" value="EN-1/SPM"/>
</dbReference>
<evidence type="ECO:0000313" key="3">
    <source>
        <dbReference type="Proteomes" id="UP000604825"/>
    </source>
</evidence>
<feature type="region of interest" description="Disordered" evidence="1">
    <location>
        <begin position="253"/>
        <end position="292"/>
    </location>
</feature>
<protein>
    <submittedName>
        <fullName evidence="2">Uncharacterized protein</fullName>
    </submittedName>
</protein>
<reference evidence="2" key="1">
    <citation type="submission" date="2020-10" db="EMBL/GenBank/DDBJ databases">
        <authorList>
            <person name="Han B."/>
            <person name="Lu T."/>
            <person name="Zhao Q."/>
            <person name="Huang X."/>
            <person name="Zhao Y."/>
        </authorList>
    </citation>
    <scope>NUCLEOTIDE SEQUENCE</scope>
</reference>
<feature type="compositionally biased region" description="Polar residues" evidence="1">
    <location>
        <begin position="48"/>
        <end position="65"/>
    </location>
</feature>
<accession>A0A811QKC3</accession>
<organism evidence="2 3">
    <name type="scientific">Miscanthus lutarioriparius</name>
    <dbReference type="NCBI Taxonomy" id="422564"/>
    <lineage>
        <taxon>Eukaryota</taxon>
        <taxon>Viridiplantae</taxon>
        <taxon>Streptophyta</taxon>
        <taxon>Embryophyta</taxon>
        <taxon>Tracheophyta</taxon>
        <taxon>Spermatophyta</taxon>
        <taxon>Magnoliopsida</taxon>
        <taxon>Liliopsida</taxon>
        <taxon>Poales</taxon>
        <taxon>Poaceae</taxon>
        <taxon>PACMAD clade</taxon>
        <taxon>Panicoideae</taxon>
        <taxon>Andropogonodae</taxon>
        <taxon>Andropogoneae</taxon>
        <taxon>Saccharinae</taxon>
        <taxon>Miscanthus</taxon>
    </lineage>
</organism>
<comment type="caution">
    <text evidence="2">The sequence shown here is derived from an EMBL/GenBank/DDBJ whole genome shotgun (WGS) entry which is preliminary data.</text>
</comment>
<dbReference type="PANTHER" id="PTHR33157:SF10">
    <property type="entry name" value="TRANSPOSASE MUDR PLANT DOMAIN-CONTAINING PROTEIN"/>
    <property type="match status" value="1"/>
</dbReference>
<evidence type="ECO:0000313" key="2">
    <source>
        <dbReference type="EMBL" id="CAD6256532.1"/>
    </source>
</evidence>
<dbReference type="GO" id="GO:0032196">
    <property type="term" value="P:transposition"/>
    <property type="evidence" value="ECO:0007669"/>
    <property type="project" value="InterPro"/>
</dbReference>
<gene>
    <name evidence="2" type="ORF">NCGR_LOCUS40038</name>
</gene>
<feature type="compositionally biased region" description="Basic and acidic residues" evidence="1">
    <location>
        <begin position="315"/>
        <end position="330"/>
    </location>
</feature>
<dbReference type="AlphaFoldDB" id="A0A811QKC3"/>
<feature type="region of interest" description="Disordered" evidence="1">
    <location>
        <begin position="1"/>
        <end position="75"/>
    </location>
</feature>
<sequence>MQEMYALRHKKHKSNTGSNHGANSGSNPQGVESNTNQSRRVGADGGNSDRSSPNGVQSSRNNATSVRADRGGSRNFTETQQFLEYTFGPGHQSGTINTFAVMKSELRMWIALEGVDDYKALAPDENSKVLDGKALYTMARGMPHGHVLIGDGAVDKACVLVHAKSASVMPPNHDKYRSVIAENERLKETNGLLIEDLVMRIYADFKKEPPADLLQRLANIDARRNQTTSLSLGGSESVDNGWYNYNYNDDEFDDDYTVDGADEEDYTDEDSTDDEADEDMSGDDGMYEEDDHDDIYDEANNLQNADWELDNDGNGCRDIENVQGDDEHLTGHARNKKMRVATDGSATRHGNANGSK</sequence>
<dbReference type="Proteomes" id="UP000604825">
    <property type="component" value="Unassembled WGS sequence"/>
</dbReference>